<name>A0A972VYT9_9GAMM</name>
<dbReference type="GO" id="GO:0005811">
    <property type="term" value="C:lipid droplet"/>
    <property type="evidence" value="ECO:0007669"/>
    <property type="project" value="TreeGrafter"/>
</dbReference>
<protein>
    <submittedName>
        <fullName evidence="1">SDR family NAD(P)-dependent oxidoreductase</fullName>
    </submittedName>
</protein>
<feature type="non-terminal residue" evidence="1">
    <location>
        <position position="71"/>
    </location>
</feature>
<evidence type="ECO:0000313" key="2">
    <source>
        <dbReference type="Proteomes" id="UP000754644"/>
    </source>
</evidence>
<dbReference type="Pfam" id="PF00106">
    <property type="entry name" value="adh_short"/>
    <property type="match status" value="1"/>
</dbReference>
<sequence>MSKFKQQVAAITGAGSGMGRALAQSLAQQGCHLAIADINQKGLNETVSSITDQLSDLRAVKITTHIVDVAD</sequence>
<dbReference type="Gene3D" id="3.40.50.720">
    <property type="entry name" value="NAD(P)-binding Rossmann-like Domain"/>
    <property type="match status" value="1"/>
</dbReference>
<dbReference type="SUPFAM" id="SSF51735">
    <property type="entry name" value="NAD(P)-binding Rossmann-fold domains"/>
    <property type="match status" value="1"/>
</dbReference>
<dbReference type="InterPro" id="IPR002347">
    <property type="entry name" value="SDR_fam"/>
</dbReference>
<organism evidence="1 2">
    <name type="scientific">SAR86 cluster bacterium</name>
    <dbReference type="NCBI Taxonomy" id="2030880"/>
    <lineage>
        <taxon>Bacteria</taxon>
        <taxon>Pseudomonadati</taxon>
        <taxon>Pseudomonadota</taxon>
        <taxon>Gammaproteobacteria</taxon>
        <taxon>SAR86 cluster</taxon>
    </lineage>
</organism>
<dbReference type="Proteomes" id="UP000754644">
    <property type="component" value="Unassembled WGS sequence"/>
</dbReference>
<evidence type="ECO:0000313" key="1">
    <source>
        <dbReference type="EMBL" id="NQV66798.1"/>
    </source>
</evidence>
<accession>A0A972VYT9</accession>
<gene>
    <name evidence="1" type="ORF">HQ497_15670</name>
</gene>
<dbReference type="EMBL" id="JABMOJ010000583">
    <property type="protein sequence ID" value="NQV66798.1"/>
    <property type="molecule type" value="Genomic_DNA"/>
</dbReference>
<proteinExistence type="predicted"/>
<dbReference type="PANTHER" id="PTHR24322">
    <property type="entry name" value="PKSB"/>
    <property type="match status" value="1"/>
</dbReference>
<comment type="caution">
    <text evidence="1">The sequence shown here is derived from an EMBL/GenBank/DDBJ whole genome shotgun (WGS) entry which is preliminary data.</text>
</comment>
<dbReference type="AlphaFoldDB" id="A0A972VYT9"/>
<reference evidence="1" key="1">
    <citation type="submission" date="2020-05" db="EMBL/GenBank/DDBJ databases">
        <title>Sulfur intermediates as new biogeochemical hubs in an aquatic model microbial ecosystem.</title>
        <authorList>
            <person name="Vigneron A."/>
        </authorList>
    </citation>
    <scope>NUCLEOTIDE SEQUENCE</scope>
    <source>
        <strain evidence="1">Bin.250</strain>
    </source>
</reference>
<dbReference type="GO" id="GO:0016616">
    <property type="term" value="F:oxidoreductase activity, acting on the CH-OH group of donors, NAD or NADP as acceptor"/>
    <property type="evidence" value="ECO:0007669"/>
    <property type="project" value="TreeGrafter"/>
</dbReference>
<dbReference type="InterPro" id="IPR036291">
    <property type="entry name" value="NAD(P)-bd_dom_sf"/>
</dbReference>
<dbReference type="PANTHER" id="PTHR24322:SF748">
    <property type="entry name" value="FI23927P1-RELATED"/>
    <property type="match status" value="1"/>
</dbReference>